<proteinExistence type="predicted"/>
<feature type="domain" description="Enoyl reductase (ER)" evidence="2">
    <location>
        <begin position="9"/>
        <end position="328"/>
    </location>
</feature>
<name>A0ABS3WEP7_9BACL</name>
<dbReference type="PANTHER" id="PTHR44154">
    <property type="entry name" value="QUINONE OXIDOREDUCTASE"/>
    <property type="match status" value="1"/>
</dbReference>
<dbReference type="Gene3D" id="3.40.50.720">
    <property type="entry name" value="NAD(P)-binding Rossmann-like Domain"/>
    <property type="match status" value="1"/>
</dbReference>
<evidence type="ECO:0000259" key="2">
    <source>
        <dbReference type="SMART" id="SM00829"/>
    </source>
</evidence>
<dbReference type="PANTHER" id="PTHR44154:SF1">
    <property type="entry name" value="QUINONE OXIDOREDUCTASE"/>
    <property type="match status" value="1"/>
</dbReference>
<dbReference type="RefSeq" id="WP_208849503.1">
    <property type="nucleotide sequence ID" value="NZ_JAGGDJ010000022.1"/>
</dbReference>
<keyword evidence="1" id="KW-0521">NADP</keyword>
<sequence>MKQTMMKAAILEQFKAPLRVGETLRPIPGNNEVLVRIKASGVNPLDLKTREGVAPHTRTAPPAILGMDMAGIVEEVGTDVTGFEPGDSVYGLTGGVGGIQGSLAEYAAVDADLLAKMPNGMSMREAAALPLISITAWEALVDQANVRPGLNVLIHGGAGGVGHIGIQLAKTRGANVFATGSKASQDVIKKLGATPIDYTDASVGSYVQAYTDGEGFDIVMDNVGGTTLDASFNAVKRYSGHVVSILGWGTHSLAPLSFRAGTYSGVFTLMPMLTGKGRSRHGEILREIANLYEQGVLKPILNERTFRLNQIEEAHRAMGDKQIGKIVVSID</sequence>
<dbReference type="CDD" id="cd08272">
    <property type="entry name" value="MDR6"/>
    <property type="match status" value="1"/>
</dbReference>
<dbReference type="SUPFAM" id="SSF51735">
    <property type="entry name" value="NAD(P)-binding Rossmann-fold domains"/>
    <property type="match status" value="1"/>
</dbReference>
<keyword evidence="4" id="KW-1185">Reference proteome</keyword>
<dbReference type="InterPro" id="IPR020843">
    <property type="entry name" value="ER"/>
</dbReference>
<dbReference type="InterPro" id="IPR051603">
    <property type="entry name" value="Zinc-ADH_QOR/CCCR"/>
</dbReference>
<dbReference type="SUPFAM" id="SSF50129">
    <property type="entry name" value="GroES-like"/>
    <property type="match status" value="1"/>
</dbReference>
<gene>
    <name evidence="3" type="ORF">I8J29_21335</name>
</gene>
<dbReference type="InterPro" id="IPR011032">
    <property type="entry name" value="GroES-like_sf"/>
</dbReference>
<dbReference type="SMART" id="SM00829">
    <property type="entry name" value="PKS_ER"/>
    <property type="match status" value="1"/>
</dbReference>
<dbReference type="InterPro" id="IPR013154">
    <property type="entry name" value="ADH-like_N"/>
</dbReference>
<accession>A0ABS3WEP7</accession>
<organism evidence="3 4">
    <name type="scientific">Paenibacillus artemisiicola</name>
    <dbReference type="NCBI Taxonomy" id="1172618"/>
    <lineage>
        <taxon>Bacteria</taxon>
        <taxon>Bacillati</taxon>
        <taxon>Bacillota</taxon>
        <taxon>Bacilli</taxon>
        <taxon>Bacillales</taxon>
        <taxon>Paenibacillaceae</taxon>
        <taxon>Paenibacillus</taxon>
    </lineage>
</organism>
<comment type="caution">
    <text evidence="3">The sequence shown here is derived from an EMBL/GenBank/DDBJ whole genome shotgun (WGS) entry which is preliminary data.</text>
</comment>
<dbReference type="Proteomes" id="UP000670947">
    <property type="component" value="Unassembled WGS sequence"/>
</dbReference>
<reference evidence="3 4" key="1">
    <citation type="submission" date="2021-03" db="EMBL/GenBank/DDBJ databases">
        <title>Paenibacillus artemisicola MWE-103 whole genome sequence.</title>
        <authorList>
            <person name="Ham Y.J."/>
        </authorList>
    </citation>
    <scope>NUCLEOTIDE SEQUENCE [LARGE SCALE GENOMIC DNA]</scope>
    <source>
        <strain evidence="3 4">MWE-103</strain>
    </source>
</reference>
<evidence type="ECO:0000313" key="3">
    <source>
        <dbReference type="EMBL" id="MBO7746763.1"/>
    </source>
</evidence>
<evidence type="ECO:0000256" key="1">
    <source>
        <dbReference type="ARBA" id="ARBA00022857"/>
    </source>
</evidence>
<dbReference type="EMBL" id="JAGGDJ010000022">
    <property type="protein sequence ID" value="MBO7746763.1"/>
    <property type="molecule type" value="Genomic_DNA"/>
</dbReference>
<dbReference type="Pfam" id="PF08240">
    <property type="entry name" value="ADH_N"/>
    <property type="match status" value="1"/>
</dbReference>
<dbReference type="InterPro" id="IPR036291">
    <property type="entry name" value="NAD(P)-bd_dom_sf"/>
</dbReference>
<protein>
    <submittedName>
        <fullName evidence="3">Zinc-dependent alcohol dehydrogenase family protein</fullName>
    </submittedName>
</protein>
<dbReference type="Gene3D" id="3.90.180.10">
    <property type="entry name" value="Medium-chain alcohol dehydrogenases, catalytic domain"/>
    <property type="match status" value="1"/>
</dbReference>
<evidence type="ECO:0000313" key="4">
    <source>
        <dbReference type="Proteomes" id="UP000670947"/>
    </source>
</evidence>
<dbReference type="Pfam" id="PF13602">
    <property type="entry name" value="ADH_zinc_N_2"/>
    <property type="match status" value="1"/>
</dbReference>